<accession>A0A9X1PVF4</accession>
<proteinExistence type="predicted"/>
<dbReference type="AlphaFoldDB" id="A0A9X1PVF4"/>
<feature type="region of interest" description="Disordered" evidence="2">
    <location>
        <begin position="1"/>
        <end position="31"/>
    </location>
</feature>
<feature type="coiled-coil region" evidence="1">
    <location>
        <begin position="43"/>
        <end position="77"/>
    </location>
</feature>
<keyword evidence="4" id="KW-1185">Reference proteome</keyword>
<reference evidence="3" key="1">
    <citation type="submission" date="2022-01" db="EMBL/GenBank/DDBJ databases">
        <title>Draft Genome Sequences of Seven Type Strains of the Genus Streptomyces.</title>
        <authorList>
            <person name="Aziz S."/>
            <person name="Coretto E."/>
            <person name="Chronakova A."/>
            <person name="Sproer C."/>
            <person name="Huber K."/>
            <person name="Nouioui I."/>
            <person name="Gross H."/>
        </authorList>
    </citation>
    <scope>NUCLEOTIDE SEQUENCE</scope>
    <source>
        <strain evidence="3">DSM 103493</strain>
    </source>
</reference>
<evidence type="ECO:0000256" key="2">
    <source>
        <dbReference type="SAM" id="MobiDB-lite"/>
    </source>
</evidence>
<gene>
    <name evidence="3" type="ORF">L0P92_02585</name>
</gene>
<evidence type="ECO:0000256" key="1">
    <source>
        <dbReference type="SAM" id="Coils"/>
    </source>
</evidence>
<dbReference type="Proteomes" id="UP001139384">
    <property type="component" value="Unassembled WGS sequence"/>
</dbReference>
<sequence>MSGSSTSPAHRLVRPAPRPVGRPALRSVPALPAGASDDLQAEVAVLTELLEVADQSLRRAEEETVSLTEQLQVVQAERDAELEDHLGTLGELERARAEGDALREALLRQGRYEEVAAAAEAPAGLPTSFADLWERLGTLVHVRVTADRRITLALDEQAEARTWAAKAWSGLAALESYAAHRKDGFAGGFHQFCRNPPTGARVYPVSQVAMTETSATMAAYGQERIFPALEGTEAEMQAHLKLAPRGNVCPRVHFLDDVAGKGASGVVVVGYVGPHLRNKRTS</sequence>
<dbReference type="RefSeq" id="WP_234760764.1">
    <property type="nucleotide sequence ID" value="NZ_JAKEIP010000005.1"/>
</dbReference>
<dbReference type="EMBL" id="JAKEIP010000005">
    <property type="protein sequence ID" value="MCF1592458.1"/>
    <property type="molecule type" value="Genomic_DNA"/>
</dbReference>
<comment type="caution">
    <text evidence="3">The sequence shown here is derived from an EMBL/GenBank/DDBJ whole genome shotgun (WGS) entry which is preliminary data.</text>
</comment>
<name>A0A9X1PVF4_STRM4</name>
<protein>
    <submittedName>
        <fullName evidence="3">Uncharacterized protein</fullName>
    </submittedName>
</protein>
<evidence type="ECO:0000313" key="4">
    <source>
        <dbReference type="Proteomes" id="UP001139384"/>
    </source>
</evidence>
<keyword evidence="1" id="KW-0175">Coiled coil</keyword>
<evidence type="ECO:0000313" key="3">
    <source>
        <dbReference type="EMBL" id="MCF1592458.1"/>
    </source>
</evidence>
<organism evidence="3 4">
    <name type="scientific">Streptomyces muensis</name>
    <dbReference type="NCBI Taxonomy" id="1077944"/>
    <lineage>
        <taxon>Bacteria</taxon>
        <taxon>Bacillati</taxon>
        <taxon>Actinomycetota</taxon>
        <taxon>Actinomycetes</taxon>
        <taxon>Kitasatosporales</taxon>
        <taxon>Streptomycetaceae</taxon>
        <taxon>Streptomyces</taxon>
    </lineage>
</organism>